<dbReference type="Proteomes" id="UP000293874">
    <property type="component" value="Unassembled WGS sequence"/>
</dbReference>
<dbReference type="Pfam" id="PF12679">
    <property type="entry name" value="ABC2_membrane_2"/>
    <property type="match status" value="1"/>
</dbReference>
<evidence type="ECO:0000256" key="5">
    <source>
        <dbReference type="ARBA" id="ARBA00023136"/>
    </source>
</evidence>
<keyword evidence="2" id="KW-1003">Cell membrane</keyword>
<dbReference type="PANTHER" id="PTHR30294:SF29">
    <property type="entry name" value="MULTIDRUG ABC TRANSPORTER PERMEASE YBHS-RELATED"/>
    <property type="match status" value="1"/>
</dbReference>
<evidence type="ECO:0000256" key="6">
    <source>
        <dbReference type="SAM" id="Phobius"/>
    </source>
</evidence>
<keyword evidence="3 6" id="KW-0812">Transmembrane</keyword>
<evidence type="ECO:0000256" key="4">
    <source>
        <dbReference type="ARBA" id="ARBA00022989"/>
    </source>
</evidence>
<dbReference type="GO" id="GO:0005886">
    <property type="term" value="C:plasma membrane"/>
    <property type="evidence" value="ECO:0007669"/>
    <property type="project" value="UniProtKB-SubCell"/>
</dbReference>
<dbReference type="InterPro" id="IPR051449">
    <property type="entry name" value="ABC-2_transporter_component"/>
</dbReference>
<comment type="subcellular location">
    <subcellularLocation>
        <location evidence="1">Cell membrane</location>
        <topology evidence="1">Multi-pass membrane protein</topology>
    </subcellularLocation>
</comment>
<keyword evidence="5 6" id="KW-0472">Membrane</keyword>
<evidence type="ECO:0000256" key="2">
    <source>
        <dbReference type="ARBA" id="ARBA00022475"/>
    </source>
</evidence>
<evidence type="ECO:0000313" key="7">
    <source>
        <dbReference type="EMBL" id="RZS76187.1"/>
    </source>
</evidence>
<feature type="transmembrane region" description="Helical" evidence="6">
    <location>
        <begin position="181"/>
        <end position="201"/>
    </location>
</feature>
<dbReference type="OrthoDB" id="9794512at2"/>
<sequence>MKIILKIARAELRTLFFSPIAWVVIVVFFVISGMQFVTPLMDGARIQEIEKTNSPGWNGFTGPLTINMFLGTLGQCLKYLYLFIPLITMGIINREETSGTMKLLSSSPVRIREIVLGKYLGLQGFNLALMSAVGLLLFTGYLTIQNAEPLWLLSIMLGLFLVSSTYMAIGLFISCLTNYQIVAGIITFLAFFVLEIAGGFFQHYDFIRDLTWFLQISGRTETMIAGLITTKDLFYFLLIIALFLGLAMIKLKSKHESKKWTVAAGRNMTLITLVLLLGYASSRPGYIGYLDVTRNKLNTIDPATQAVLKELDGSPVTVTLYTNLLGANLPFGVPNARNAYIQNFWSKYIRFYPNIKLKYEYYYDIPKGDSMLYKAFKNKSIHHIAKQFARMSKNDLDLFQKPGEINKQVDLSREPMRLVMELKYKEKKTLLRTFDFIIWPPEPVVSASVMKLTRNLQPEVKFTAGHYERSPWRNGEREFGSHTNNTLMAPAMINNGMMADTVSFLHGSLVDKPKLLVVADPKSALEKTEQDSILRFIEEGGNAMFYAEPGKQQMLNPVLNKIGVNLEDGKLLYNKHNTGNADHIRGAMTRAGAYLAKESAMHLYQLDPKYGISSFFPGAAVINYVDTNGFVIEPIFTLAGNKNAWIEKGYVQEDSAASVFEPEKGDIQRDEYVIGIKMTRQVNNREQRIIVMGDADFMTSGYSSGGAIGLGLYSWLTNNEYPVYTRIIEHKDVFLTIGRNTGKVLWYVFVYAIPGLLLIAGTILLIRRKRK</sequence>
<feature type="transmembrane region" description="Helical" evidence="6">
    <location>
        <begin position="744"/>
        <end position="766"/>
    </location>
</feature>
<name>A0A4V2F264_9BACT</name>
<evidence type="ECO:0000256" key="3">
    <source>
        <dbReference type="ARBA" id="ARBA00022692"/>
    </source>
</evidence>
<dbReference type="PANTHER" id="PTHR30294">
    <property type="entry name" value="MEMBRANE COMPONENT OF ABC TRANSPORTER YHHJ-RELATED"/>
    <property type="match status" value="1"/>
</dbReference>
<feature type="transmembrane region" description="Helical" evidence="6">
    <location>
        <begin position="120"/>
        <end position="144"/>
    </location>
</feature>
<keyword evidence="4 6" id="KW-1133">Transmembrane helix</keyword>
<evidence type="ECO:0000256" key="1">
    <source>
        <dbReference type="ARBA" id="ARBA00004651"/>
    </source>
</evidence>
<dbReference type="EMBL" id="SGXA01000001">
    <property type="protein sequence ID" value="RZS76187.1"/>
    <property type="molecule type" value="Genomic_DNA"/>
</dbReference>
<accession>A0A4V2F264</accession>
<feature type="transmembrane region" description="Helical" evidence="6">
    <location>
        <begin position="150"/>
        <end position="174"/>
    </location>
</feature>
<feature type="transmembrane region" description="Helical" evidence="6">
    <location>
        <begin position="68"/>
        <end position="92"/>
    </location>
</feature>
<feature type="transmembrane region" description="Helical" evidence="6">
    <location>
        <begin position="263"/>
        <end position="280"/>
    </location>
</feature>
<dbReference type="AlphaFoldDB" id="A0A4V2F264"/>
<evidence type="ECO:0000313" key="8">
    <source>
        <dbReference type="Proteomes" id="UP000293874"/>
    </source>
</evidence>
<protein>
    <submittedName>
        <fullName evidence="7">ABC-2 type transport system permease protein</fullName>
    </submittedName>
</protein>
<proteinExistence type="predicted"/>
<gene>
    <name evidence="7" type="ORF">EV199_2066</name>
</gene>
<feature type="transmembrane region" description="Helical" evidence="6">
    <location>
        <begin position="233"/>
        <end position="251"/>
    </location>
</feature>
<dbReference type="GO" id="GO:0140359">
    <property type="term" value="F:ABC-type transporter activity"/>
    <property type="evidence" value="ECO:0007669"/>
    <property type="project" value="InterPro"/>
</dbReference>
<keyword evidence="8" id="KW-1185">Reference proteome</keyword>
<dbReference type="RefSeq" id="WP_130540501.1">
    <property type="nucleotide sequence ID" value="NZ_CP042431.1"/>
</dbReference>
<comment type="caution">
    <text evidence="7">The sequence shown here is derived from an EMBL/GenBank/DDBJ whole genome shotgun (WGS) entry which is preliminary data.</text>
</comment>
<reference evidence="7 8" key="1">
    <citation type="submission" date="2019-02" db="EMBL/GenBank/DDBJ databases">
        <title>Genomic Encyclopedia of Type Strains, Phase IV (KMG-IV): sequencing the most valuable type-strain genomes for metagenomic binning, comparative biology and taxonomic classification.</title>
        <authorList>
            <person name="Goeker M."/>
        </authorList>
    </citation>
    <scope>NUCLEOTIDE SEQUENCE [LARGE SCALE GENOMIC DNA]</scope>
    <source>
        <strain evidence="7 8">DSM 18116</strain>
    </source>
</reference>
<feature type="transmembrane region" description="Helical" evidence="6">
    <location>
        <begin position="12"/>
        <end position="31"/>
    </location>
</feature>
<organism evidence="7 8">
    <name type="scientific">Pseudobacter ginsenosidimutans</name>
    <dbReference type="NCBI Taxonomy" id="661488"/>
    <lineage>
        <taxon>Bacteria</taxon>
        <taxon>Pseudomonadati</taxon>
        <taxon>Bacteroidota</taxon>
        <taxon>Chitinophagia</taxon>
        <taxon>Chitinophagales</taxon>
        <taxon>Chitinophagaceae</taxon>
        <taxon>Pseudobacter</taxon>
    </lineage>
</organism>